<organism evidence="2 3">
    <name type="scientific">Ensete ventricosum</name>
    <name type="common">Abyssinian banana</name>
    <name type="synonym">Musa ensete</name>
    <dbReference type="NCBI Taxonomy" id="4639"/>
    <lineage>
        <taxon>Eukaryota</taxon>
        <taxon>Viridiplantae</taxon>
        <taxon>Streptophyta</taxon>
        <taxon>Embryophyta</taxon>
        <taxon>Tracheophyta</taxon>
        <taxon>Spermatophyta</taxon>
        <taxon>Magnoliopsida</taxon>
        <taxon>Liliopsida</taxon>
        <taxon>Zingiberales</taxon>
        <taxon>Musaceae</taxon>
        <taxon>Ensete</taxon>
    </lineage>
</organism>
<reference evidence="2 3" key="1">
    <citation type="journal article" date="2014" name="Agronomy (Basel)">
        <title>A Draft Genome Sequence for Ensete ventricosum, the Drought-Tolerant Tree Against Hunger.</title>
        <authorList>
            <person name="Harrison J."/>
            <person name="Moore K.A."/>
            <person name="Paszkiewicz K."/>
            <person name="Jones T."/>
            <person name="Grant M."/>
            <person name="Ambacheew D."/>
            <person name="Muzemil S."/>
            <person name="Studholme D.J."/>
        </authorList>
    </citation>
    <scope>NUCLEOTIDE SEQUENCE [LARGE SCALE GENOMIC DNA]</scope>
</reference>
<name>A0A426XFZ2_ENSVE</name>
<evidence type="ECO:0000313" key="3">
    <source>
        <dbReference type="Proteomes" id="UP000287651"/>
    </source>
</evidence>
<evidence type="ECO:0000256" key="1">
    <source>
        <dbReference type="SAM" id="MobiDB-lite"/>
    </source>
</evidence>
<proteinExistence type="predicted"/>
<comment type="caution">
    <text evidence="2">The sequence shown here is derived from an EMBL/GenBank/DDBJ whole genome shotgun (WGS) entry which is preliminary data.</text>
</comment>
<dbReference type="AlphaFoldDB" id="A0A426XFZ2"/>
<dbReference type="EMBL" id="AMZH03021290">
    <property type="protein sequence ID" value="RRT38350.1"/>
    <property type="molecule type" value="Genomic_DNA"/>
</dbReference>
<gene>
    <name evidence="2" type="ORF">B296_00049264</name>
</gene>
<protein>
    <submittedName>
        <fullName evidence="2">Uncharacterized protein</fullName>
    </submittedName>
</protein>
<feature type="region of interest" description="Disordered" evidence="1">
    <location>
        <begin position="73"/>
        <end position="107"/>
    </location>
</feature>
<sequence>MPGSSLAFGLHESEVLPLLALARRPVEYAQLLDPFPRLRITANGTIPSPSIAAAPRFPMPAFGFDHRKRHFVPPQLPPPVEIEPPSAGPGCRGGGQEADDLGGGPPI</sequence>
<dbReference type="Proteomes" id="UP000287651">
    <property type="component" value="Unassembled WGS sequence"/>
</dbReference>
<evidence type="ECO:0000313" key="2">
    <source>
        <dbReference type="EMBL" id="RRT38350.1"/>
    </source>
</evidence>
<accession>A0A426XFZ2</accession>
<feature type="compositionally biased region" description="Gly residues" evidence="1">
    <location>
        <begin position="90"/>
        <end position="107"/>
    </location>
</feature>